<comment type="caution">
    <text evidence="3">The sequence shown here is derived from an EMBL/GenBank/DDBJ whole genome shotgun (WGS) entry which is preliminary data.</text>
</comment>
<feature type="region of interest" description="Disordered" evidence="1">
    <location>
        <begin position="266"/>
        <end position="285"/>
    </location>
</feature>
<evidence type="ECO:0000259" key="2">
    <source>
        <dbReference type="Pfam" id="PF13349"/>
    </source>
</evidence>
<feature type="compositionally biased region" description="Polar residues" evidence="1">
    <location>
        <begin position="275"/>
        <end position="285"/>
    </location>
</feature>
<organism evidence="3 4">
    <name type="scientific">Loigolactobacillus jiayinensis</name>
    <dbReference type="NCBI Taxonomy" id="2486016"/>
    <lineage>
        <taxon>Bacteria</taxon>
        <taxon>Bacillati</taxon>
        <taxon>Bacillota</taxon>
        <taxon>Bacilli</taxon>
        <taxon>Lactobacillales</taxon>
        <taxon>Lactobacillaceae</taxon>
        <taxon>Loigolactobacillus</taxon>
    </lineage>
</organism>
<accession>A0ABW1RIX0</accession>
<dbReference type="InterPro" id="IPR025164">
    <property type="entry name" value="Toastrack_DUF4097"/>
</dbReference>
<keyword evidence="4" id="KW-1185">Reference proteome</keyword>
<feature type="domain" description="DUF4097" evidence="2">
    <location>
        <begin position="53"/>
        <end position="285"/>
    </location>
</feature>
<evidence type="ECO:0000313" key="4">
    <source>
        <dbReference type="Proteomes" id="UP001596289"/>
    </source>
</evidence>
<name>A0ABW1RIX0_9LACO</name>
<protein>
    <submittedName>
        <fullName evidence="3">DUF4097 family beta strand repeat-containing protein</fullName>
    </submittedName>
</protein>
<dbReference type="RefSeq" id="WP_125552271.1">
    <property type="nucleotide sequence ID" value="NZ_JBHSSL010000116.1"/>
</dbReference>
<sequence length="285" mass="30246">MRKTAKWAAIILLIGAIFTGIGALMGGVNSITYDHGFRVVHNETVTRKLGNVKQLEVDSDNAYVEIIAGKQATVTVSGSDAKATKINLNNDILTITHSGDSSGIGFNFASNEAHIKITLPQKSLNQLNLSLTSGNLKLQQVTTKDANISLDSGRLVANQLTVSHNGLLKSNSGDVKISHSNLNKVTTQISSGELDIDNSTLSHFTATNASGDTDIEHSKLSGITSLTNHSGDVELNNSASTGYRLQTDSGEISVHDNDHGAVYNHDPGASERLEVTNNSGDIEIE</sequence>
<evidence type="ECO:0000313" key="3">
    <source>
        <dbReference type="EMBL" id="MFC6171738.1"/>
    </source>
</evidence>
<reference evidence="4" key="1">
    <citation type="journal article" date="2019" name="Int. J. Syst. Evol. Microbiol.">
        <title>The Global Catalogue of Microorganisms (GCM) 10K type strain sequencing project: providing services to taxonomists for standard genome sequencing and annotation.</title>
        <authorList>
            <consortium name="The Broad Institute Genomics Platform"/>
            <consortium name="The Broad Institute Genome Sequencing Center for Infectious Disease"/>
            <person name="Wu L."/>
            <person name="Ma J."/>
        </authorList>
    </citation>
    <scope>NUCLEOTIDE SEQUENCE [LARGE SCALE GENOMIC DNA]</scope>
    <source>
        <strain evidence="4">CCM 8904</strain>
    </source>
</reference>
<gene>
    <name evidence="3" type="ORF">ACFQGP_14345</name>
</gene>
<evidence type="ECO:0000256" key="1">
    <source>
        <dbReference type="SAM" id="MobiDB-lite"/>
    </source>
</evidence>
<dbReference type="Pfam" id="PF13349">
    <property type="entry name" value="DUF4097"/>
    <property type="match status" value="1"/>
</dbReference>
<proteinExistence type="predicted"/>
<dbReference type="Proteomes" id="UP001596289">
    <property type="component" value="Unassembled WGS sequence"/>
</dbReference>
<dbReference type="EMBL" id="JBHSSL010000116">
    <property type="protein sequence ID" value="MFC6171738.1"/>
    <property type="molecule type" value="Genomic_DNA"/>
</dbReference>